<feature type="region of interest" description="Disordered" evidence="1">
    <location>
        <begin position="1281"/>
        <end position="1302"/>
    </location>
</feature>
<dbReference type="Proteomes" id="UP000800200">
    <property type="component" value="Unassembled WGS sequence"/>
</dbReference>
<gene>
    <name evidence="2" type="ORF">K469DRAFT_690218</name>
</gene>
<accession>A0A6A6DXV8</accession>
<keyword evidence="3" id="KW-1185">Reference proteome</keyword>
<dbReference type="InterPro" id="IPR036890">
    <property type="entry name" value="HATPase_C_sf"/>
</dbReference>
<protein>
    <submittedName>
        <fullName evidence="2">Uncharacterized protein</fullName>
    </submittedName>
</protein>
<organism evidence="2 3">
    <name type="scientific">Zopfia rhizophila CBS 207.26</name>
    <dbReference type="NCBI Taxonomy" id="1314779"/>
    <lineage>
        <taxon>Eukaryota</taxon>
        <taxon>Fungi</taxon>
        <taxon>Dikarya</taxon>
        <taxon>Ascomycota</taxon>
        <taxon>Pezizomycotina</taxon>
        <taxon>Dothideomycetes</taxon>
        <taxon>Dothideomycetes incertae sedis</taxon>
        <taxon>Zopfiaceae</taxon>
        <taxon>Zopfia</taxon>
    </lineage>
</organism>
<feature type="compositionally biased region" description="Polar residues" evidence="1">
    <location>
        <begin position="1336"/>
        <end position="1359"/>
    </location>
</feature>
<dbReference type="PANTHER" id="PTHR32387:SF0">
    <property type="entry name" value="PROTEIN NO VEIN"/>
    <property type="match status" value="1"/>
</dbReference>
<dbReference type="InterPro" id="IPR052957">
    <property type="entry name" value="Auxin_embryo_med"/>
</dbReference>
<evidence type="ECO:0000313" key="2">
    <source>
        <dbReference type="EMBL" id="KAF2183099.1"/>
    </source>
</evidence>
<dbReference type="NCBIfam" id="NF047352">
    <property type="entry name" value="P_loop_sacsin"/>
    <property type="match status" value="1"/>
</dbReference>
<dbReference type="EMBL" id="ML994644">
    <property type="protein sequence ID" value="KAF2183099.1"/>
    <property type="molecule type" value="Genomic_DNA"/>
</dbReference>
<reference evidence="2" key="1">
    <citation type="journal article" date="2020" name="Stud. Mycol.">
        <title>101 Dothideomycetes genomes: a test case for predicting lifestyles and emergence of pathogens.</title>
        <authorList>
            <person name="Haridas S."/>
            <person name="Albert R."/>
            <person name="Binder M."/>
            <person name="Bloem J."/>
            <person name="Labutti K."/>
            <person name="Salamov A."/>
            <person name="Andreopoulos B."/>
            <person name="Baker S."/>
            <person name="Barry K."/>
            <person name="Bills G."/>
            <person name="Bluhm B."/>
            <person name="Cannon C."/>
            <person name="Castanera R."/>
            <person name="Culley D."/>
            <person name="Daum C."/>
            <person name="Ezra D."/>
            <person name="Gonzalez J."/>
            <person name="Henrissat B."/>
            <person name="Kuo A."/>
            <person name="Liang C."/>
            <person name="Lipzen A."/>
            <person name="Lutzoni F."/>
            <person name="Magnuson J."/>
            <person name="Mondo S."/>
            <person name="Nolan M."/>
            <person name="Ohm R."/>
            <person name="Pangilinan J."/>
            <person name="Park H.-J."/>
            <person name="Ramirez L."/>
            <person name="Alfaro M."/>
            <person name="Sun H."/>
            <person name="Tritt A."/>
            <person name="Yoshinaga Y."/>
            <person name="Zwiers L.-H."/>
            <person name="Turgeon B."/>
            <person name="Goodwin S."/>
            <person name="Spatafora J."/>
            <person name="Crous P."/>
            <person name="Grigoriev I."/>
        </authorList>
    </citation>
    <scope>NUCLEOTIDE SEQUENCE</scope>
    <source>
        <strain evidence="2">CBS 207.26</strain>
    </source>
</reference>
<evidence type="ECO:0000256" key="1">
    <source>
        <dbReference type="SAM" id="MobiDB-lite"/>
    </source>
</evidence>
<evidence type="ECO:0000313" key="3">
    <source>
        <dbReference type="Proteomes" id="UP000800200"/>
    </source>
</evidence>
<dbReference type="SUPFAM" id="SSF55874">
    <property type="entry name" value="ATPase domain of HSP90 chaperone/DNA topoisomerase II/histidine kinase"/>
    <property type="match status" value="1"/>
</dbReference>
<dbReference type="PANTHER" id="PTHR32387">
    <property type="entry name" value="WU:FJ29H11"/>
    <property type="match status" value="1"/>
</dbReference>
<feature type="region of interest" description="Disordered" evidence="1">
    <location>
        <begin position="1335"/>
        <end position="1381"/>
    </location>
</feature>
<sequence>MDDDSQFLPARHRAVLEGLGDREPSTVLEAQAVIESIRAEKGYLDEETLQDLNSIRDSSRQNILRIIEQKQEMEAAYTRRYRFLYELIQNADDSLYTQAHRSGTEPFLEFNIAPSSLTIETNEDGFTRANVEAICATGKSSKNASALADHIGEKGFGFKSVFAVADKVHIQSGVWSFDFEHRRGQNGLGMVTPLDSPRVQLPERVATRITLTLADTTPRAYERLLGAVADLPDTAIFFLRKMKRLVIRTDQTSGEIESIVIQKITSSSGRINLSRERELRNGSEIVSSSTESSDYLVVSHTIGSMPHDECRQNLNTANVELAFPIDESSQPKLSRLGQYVFAYLPLQRFPQLQFLIQSDFITSASRESVVDCAWNDAIRNGVAKAFKKAIITFNSQDHPLRYSWLNFLPTQPMENFWRSLNTEILGFLRAIPVLQTWERRMWNRGSQLRIVPSYALHNGLPIFKDLRDEQYLAPEYHPSHFETLKALGVEELTWPELLERLRADLVGSQRMKTYPPEHDWHKSWAKLFLRAFRPPRQVDVCRQLKRLAIIPLTSGAWTSAPALSTEGVPPIYFPKTNNIPIPDELGLHLVERRAASLSDRAELFRALGVKACPMRVVLTNIERLHRRRGPFTARVPSMHLQFRYLFHFHHDPTSLSRWLLVPTQANTICGDKRPYFLSSREYDTQQLLPPGFETARNGVVEFLSNQVVDIEPPDARSGVHDLTWHTWLEKVTGARYHPPLVEDRSMSILGDCQVPCQDGEEHELREAFVPSEEIKGKVEVYGLQGTFPLLELPVALNQFYKAVLQKLASLTTVTVPVDMAQVYASIANSAPLEETERLREFFTVNSLICISSDNGVDDNYWASANEVLWQGPCFLTVRPPLQPRFHHVPVLATFFPVFLGIRDANIDDILDELEEEKINTELSLEAQSAKVTEIYRYLNDTSWSHEDWQSIRSRFTEQELIFASGRWYSPSRCLWSSPFYIHDRAVIGDLYPDQRAFFVNRFRIETASASLLITQLRRMAQERRPRFDEMRELLLKIGMIVAKGSADEGLVDALNELIELKFLPMKNAGNECVLVGVDDDFAISDHPRFEHAFRHQSILLDFNIEESQILDSLFQKLSLVHRYLSVAVRETSTVGQGALENHSLTNELRAKAYALYRCAAKFKSVMALRGETDLFEQLSNLQLFTTDDISTSLTLNLRGRTITVRSDRIYLHSEFRFGRLKLYVPQDRREQQWCYKFQLPTLFSNILGISSPGATFDISTLLRCDAESLDDEMQGLDIAGAPWIERPPRPSSSPSTGLEDSSISTLHISASTSQARMSARSSRPGNVSIIHWDNIPNHSSSPSESNIETPRVTSVTSRGSGRASLYDGPPPRPYMRPDNFVPPRRVRNRYRELLDQVITCAARASGEDDGAFNLRDLRDSLLGANLEDEVFDHVATFGERARNQFAHDKKIGAAGELYVFEILSNLDLPDFGRNNWKSTIRGEVNVHPKYHDLENWAGTETSDFYYVDQRRCLRLYLMNNCFGGLPEELLPIENWLCYIEVKTTTSACSTRFFLSHRQHRMVCMSLTIL</sequence>
<proteinExistence type="predicted"/>
<dbReference type="OrthoDB" id="1262810at2759"/>
<dbReference type="Gene3D" id="3.30.565.10">
    <property type="entry name" value="Histidine kinase-like ATPase, C-terminal domain"/>
    <property type="match status" value="1"/>
</dbReference>
<name>A0A6A6DXV8_9PEZI</name>